<sequence>MNQLPEGYKEIRKVDLTEDKKTFFVINIFSFIIFIAMAVLCAINKPISFTVDSEFLYLLILAVFLYIIYIILHEAIHKYFMNKFSGIKAYYGHARFCAYAGSDAYFNKKHYIVILLAPVVILGTVLFLINAMVQQSYFWIIYFVQIGNLTGAVGDLYVTYLISKMPDDTLIQDTGVSMTMHSKQL</sequence>
<feature type="transmembrane region" description="Helical" evidence="1">
    <location>
        <begin position="21"/>
        <end position="43"/>
    </location>
</feature>
<proteinExistence type="predicted"/>
<feature type="transmembrane region" description="Helical" evidence="1">
    <location>
        <begin position="111"/>
        <end position="133"/>
    </location>
</feature>
<feature type="transmembrane region" description="Helical" evidence="1">
    <location>
        <begin position="55"/>
        <end position="72"/>
    </location>
</feature>
<dbReference type="RefSeq" id="WP_038276892.1">
    <property type="nucleotide sequence ID" value="NZ_JPME01000002.1"/>
</dbReference>
<dbReference type="InterPro" id="IPR021683">
    <property type="entry name" value="DUF3267"/>
</dbReference>
<gene>
    <name evidence="2" type="ORF">IO98_00145</name>
</gene>
<dbReference type="AlphaFoldDB" id="A0A084JRP9"/>
<dbReference type="STRING" id="29354.IO98_00145"/>
<reference evidence="2 3" key="1">
    <citation type="submission" date="2014-07" db="EMBL/GenBank/DDBJ databases">
        <title>Draft genome of Clostridium celerecrescens 152B isolated from sediments associated with methane hydrate from Krishna Godavari basin.</title>
        <authorList>
            <person name="Honkalas V.S."/>
            <person name="Dabir A.P."/>
            <person name="Arora P."/>
            <person name="Dhakephalkar P.K."/>
        </authorList>
    </citation>
    <scope>NUCLEOTIDE SEQUENCE [LARGE SCALE GENOMIC DNA]</scope>
    <source>
        <strain evidence="2 3">152B</strain>
    </source>
</reference>
<evidence type="ECO:0000313" key="3">
    <source>
        <dbReference type="Proteomes" id="UP000028525"/>
    </source>
</evidence>
<dbReference type="OrthoDB" id="2047294at2"/>
<protein>
    <submittedName>
        <fullName evidence="2">Uncharacterized protein</fullName>
    </submittedName>
</protein>
<keyword evidence="3" id="KW-1185">Reference proteome</keyword>
<name>A0A084JRP9_9FIRM</name>
<evidence type="ECO:0000313" key="2">
    <source>
        <dbReference type="EMBL" id="KEZ91633.1"/>
    </source>
</evidence>
<comment type="caution">
    <text evidence="2">The sequence shown here is derived from an EMBL/GenBank/DDBJ whole genome shotgun (WGS) entry which is preliminary data.</text>
</comment>
<feature type="transmembrane region" description="Helical" evidence="1">
    <location>
        <begin position="139"/>
        <end position="162"/>
    </location>
</feature>
<keyword evidence="1" id="KW-1133">Transmembrane helix</keyword>
<dbReference type="Pfam" id="PF11667">
    <property type="entry name" value="DUF3267"/>
    <property type="match status" value="1"/>
</dbReference>
<accession>A0A084JRP9</accession>
<keyword evidence="1" id="KW-0812">Transmembrane</keyword>
<dbReference type="Proteomes" id="UP000028525">
    <property type="component" value="Unassembled WGS sequence"/>
</dbReference>
<dbReference type="EMBL" id="JPME01000002">
    <property type="protein sequence ID" value="KEZ91633.1"/>
    <property type="molecule type" value="Genomic_DNA"/>
</dbReference>
<evidence type="ECO:0000256" key="1">
    <source>
        <dbReference type="SAM" id="Phobius"/>
    </source>
</evidence>
<keyword evidence="1" id="KW-0472">Membrane</keyword>
<organism evidence="2 3">
    <name type="scientific">Lacrimispora celerecrescens</name>
    <dbReference type="NCBI Taxonomy" id="29354"/>
    <lineage>
        <taxon>Bacteria</taxon>
        <taxon>Bacillati</taxon>
        <taxon>Bacillota</taxon>
        <taxon>Clostridia</taxon>
        <taxon>Lachnospirales</taxon>
        <taxon>Lachnospiraceae</taxon>
        <taxon>Lacrimispora</taxon>
    </lineage>
</organism>